<dbReference type="EMBL" id="JALPRK010000008">
    <property type="protein sequence ID" value="MCK8487765.1"/>
    <property type="molecule type" value="Genomic_DNA"/>
</dbReference>
<dbReference type="Pfam" id="PF04012">
    <property type="entry name" value="PspA_IM30"/>
    <property type="match status" value="1"/>
</dbReference>
<dbReference type="InterPro" id="IPR007157">
    <property type="entry name" value="PspA_VIPP1"/>
</dbReference>
<dbReference type="AlphaFoldDB" id="A0A9X1XXE0"/>
<evidence type="ECO:0000256" key="1">
    <source>
        <dbReference type="ARBA" id="ARBA00043985"/>
    </source>
</evidence>
<accession>A0A9X1XXE0</accession>
<organism evidence="2 3">
    <name type="scientific">Paenibacillus mellifer</name>
    <dbReference type="NCBI Taxonomy" id="2937794"/>
    <lineage>
        <taxon>Bacteria</taxon>
        <taxon>Bacillati</taxon>
        <taxon>Bacillota</taxon>
        <taxon>Bacilli</taxon>
        <taxon>Bacillales</taxon>
        <taxon>Paenibacillaceae</taxon>
        <taxon>Paenibacillus</taxon>
    </lineage>
</organism>
<proteinExistence type="inferred from homology"/>
<dbReference type="Proteomes" id="UP001139534">
    <property type="component" value="Unassembled WGS sequence"/>
</dbReference>
<dbReference type="PANTHER" id="PTHR31088:SF6">
    <property type="entry name" value="PHAGE SHOCK PROTEIN A"/>
    <property type="match status" value="1"/>
</dbReference>
<comment type="caution">
    <text evidence="2">The sequence shown here is derived from an EMBL/GenBank/DDBJ whole genome shotgun (WGS) entry which is preliminary data.</text>
</comment>
<gene>
    <name evidence="2" type="ORF">M0651_11320</name>
</gene>
<name>A0A9X1XXE0_9BACL</name>
<evidence type="ECO:0000313" key="3">
    <source>
        <dbReference type="Proteomes" id="UP001139534"/>
    </source>
</evidence>
<dbReference type="PANTHER" id="PTHR31088">
    <property type="entry name" value="MEMBRANE-ASSOCIATED PROTEIN VIPP1, CHLOROPLASTIC"/>
    <property type="match status" value="1"/>
</dbReference>
<evidence type="ECO:0000313" key="2">
    <source>
        <dbReference type="EMBL" id="MCK8487765.1"/>
    </source>
</evidence>
<reference evidence="2" key="1">
    <citation type="submission" date="2022-04" db="EMBL/GenBank/DDBJ databases">
        <authorList>
            <person name="Seo M.-J."/>
        </authorList>
    </citation>
    <scope>NUCLEOTIDE SEQUENCE</scope>
    <source>
        <strain evidence="2">MBLB2552</strain>
    </source>
</reference>
<dbReference type="RefSeq" id="WP_248551855.1">
    <property type="nucleotide sequence ID" value="NZ_JALPRK010000008.1"/>
</dbReference>
<sequence length="218" mass="24698">MGIFGRMKDMAAADTHHLLDRMEDPVSMAKYYIRQLEDQIDHARLALRNQLAAEQHYDLLVAQTGQVIEKRIRQAGLAVGRDQDDIAKLAIQEKLHHEKLQQTYLEQREVIRKQTAALQEEIGRLVELHKDLSNKLTFLLARKNAMTALRATSAAVTAGDTGRIVRGFDRMEQKVMRLEAEVSATRAVDQAGFRLADWSEQDEVQAELAKLKAAKQSL</sequence>
<protein>
    <submittedName>
        <fullName evidence="2">PspA/IM30 family protein</fullName>
    </submittedName>
</protein>
<keyword evidence="3" id="KW-1185">Reference proteome</keyword>
<comment type="similarity">
    <text evidence="1">Belongs to the PspA/Vipp/IM30 family.</text>
</comment>